<feature type="transmembrane region" description="Helical" evidence="6">
    <location>
        <begin position="160"/>
        <end position="179"/>
    </location>
</feature>
<dbReference type="PANTHER" id="PTHR23534">
    <property type="entry name" value="MFS PERMEASE"/>
    <property type="match status" value="1"/>
</dbReference>
<dbReference type="PANTHER" id="PTHR23534:SF1">
    <property type="entry name" value="MAJOR FACILITATOR SUPERFAMILY PROTEIN"/>
    <property type="match status" value="1"/>
</dbReference>
<evidence type="ECO:0000256" key="2">
    <source>
        <dbReference type="ARBA" id="ARBA00022692"/>
    </source>
</evidence>
<comment type="subcellular location">
    <subcellularLocation>
        <location evidence="1">Cell membrane</location>
        <topology evidence="1">Multi-pass membrane protein</topology>
    </subcellularLocation>
</comment>
<feature type="transmembrane region" description="Helical" evidence="6">
    <location>
        <begin position="72"/>
        <end position="93"/>
    </location>
</feature>
<keyword evidence="2 6" id="KW-0812">Transmembrane</keyword>
<dbReference type="InterPro" id="IPR036259">
    <property type="entry name" value="MFS_trans_sf"/>
</dbReference>
<dbReference type="EMBL" id="JBGEHV010000022">
    <property type="protein sequence ID" value="MEY8040507.1"/>
    <property type="molecule type" value="Genomic_DNA"/>
</dbReference>
<feature type="transmembrane region" description="Helical" evidence="6">
    <location>
        <begin position="125"/>
        <end position="148"/>
    </location>
</feature>
<evidence type="ECO:0000256" key="4">
    <source>
        <dbReference type="ARBA" id="ARBA00023136"/>
    </source>
</evidence>
<gene>
    <name evidence="8" type="ORF">AB8O55_13955</name>
</gene>
<feature type="compositionally biased region" description="Basic residues" evidence="5">
    <location>
        <begin position="1"/>
        <end position="11"/>
    </location>
</feature>
<feature type="transmembrane region" description="Helical" evidence="6">
    <location>
        <begin position="37"/>
        <end position="60"/>
    </location>
</feature>
<name>A0ABV4CKL2_9PSEU</name>
<dbReference type="Gene3D" id="1.20.1250.20">
    <property type="entry name" value="MFS general substrate transporter like domains"/>
    <property type="match status" value="1"/>
</dbReference>
<dbReference type="Pfam" id="PF07690">
    <property type="entry name" value="MFS_1"/>
    <property type="match status" value="1"/>
</dbReference>
<accession>A0ABV4CKL2</accession>
<organism evidence="8 9">
    <name type="scientific">Saccharopolyspora cebuensis</name>
    <dbReference type="NCBI Taxonomy" id="418759"/>
    <lineage>
        <taxon>Bacteria</taxon>
        <taxon>Bacillati</taxon>
        <taxon>Actinomycetota</taxon>
        <taxon>Actinomycetes</taxon>
        <taxon>Pseudonocardiales</taxon>
        <taxon>Pseudonocardiaceae</taxon>
        <taxon>Saccharopolyspora</taxon>
    </lineage>
</organism>
<keyword evidence="3 6" id="KW-1133">Transmembrane helix</keyword>
<evidence type="ECO:0000256" key="3">
    <source>
        <dbReference type="ARBA" id="ARBA00022989"/>
    </source>
</evidence>
<sequence length="446" mass="44249">MPRRRNARRTQPKTSASRASHSAEPDIAGVQRRTVRALASAQIIGTVGIGVIPTVGVLLAGEITDSDVWAGLARAGSTVGAALAGVPLALLAARSGRNRALSTGWAVAAIGAALLVMAAQQDSATALFIGLLLTGAGTAAQFQARFAATDLAGPAHSGRALATVVWVGSIGSMLGPNLGTPGAALAESAGLAPLGGAFVFAAVALAAAAVLTTLLLRPDPLLAARHHARSTPTDARGDQGRGLGATANPSGRFRDGFRVLAAHGTARTAFLAVVSAQVVMVAIMTMTPVHLAGHGDGLTVIGLTISLHIVGMYALAPVAGWVTDRAGAPSAILVGLVLFAGSFVAAVAGQSSTALVTTALVLLGLGWSFMSVAGSSWLSASVPDAARPSIQGLADASSHLAAATGAFLAGPLMAAVGFDGLSLVAAATLLPVCASLVRRSLRRAAA</sequence>
<evidence type="ECO:0000256" key="1">
    <source>
        <dbReference type="ARBA" id="ARBA00004651"/>
    </source>
</evidence>
<protein>
    <submittedName>
        <fullName evidence="8">MFS transporter</fullName>
    </submittedName>
</protein>
<feature type="region of interest" description="Disordered" evidence="5">
    <location>
        <begin position="226"/>
        <end position="249"/>
    </location>
</feature>
<feature type="transmembrane region" description="Helical" evidence="6">
    <location>
        <begin position="297"/>
        <end position="316"/>
    </location>
</feature>
<evidence type="ECO:0000313" key="9">
    <source>
        <dbReference type="Proteomes" id="UP001564626"/>
    </source>
</evidence>
<feature type="transmembrane region" description="Helical" evidence="6">
    <location>
        <begin position="328"/>
        <end position="348"/>
    </location>
</feature>
<feature type="transmembrane region" description="Helical" evidence="6">
    <location>
        <begin position="100"/>
        <end position="119"/>
    </location>
</feature>
<dbReference type="SUPFAM" id="SSF103473">
    <property type="entry name" value="MFS general substrate transporter"/>
    <property type="match status" value="1"/>
</dbReference>
<feature type="transmembrane region" description="Helical" evidence="6">
    <location>
        <begin position="420"/>
        <end position="437"/>
    </location>
</feature>
<keyword evidence="4 6" id="KW-0472">Membrane</keyword>
<reference evidence="8 9" key="1">
    <citation type="submission" date="2024-08" db="EMBL/GenBank/DDBJ databases">
        <title>Genome mining of Saccharopolyspora cebuensis PGLac3 from Nigerian medicinal plant.</title>
        <authorList>
            <person name="Ezeobiora C.E."/>
            <person name="Igbokwe N.H."/>
            <person name="Amin D.H."/>
            <person name="Mendie U.E."/>
        </authorList>
    </citation>
    <scope>NUCLEOTIDE SEQUENCE [LARGE SCALE GENOMIC DNA]</scope>
    <source>
        <strain evidence="8 9">PGLac3</strain>
    </source>
</reference>
<keyword evidence="9" id="KW-1185">Reference proteome</keyword>
<dbReference type="RefSeq" id="WP_345364259.1">
    <property type="nucleotide sequence ID" value="NZ_BAABII010000010.1"/>
</dbReference>
<evidence type="ECO:0000259" key="7">
    <source>
        <dbReference type="PROSITE" id="PS50850"/>
    </source>
</evidence>
<proteinExistence type="predicted"/>
<feature type="transmembrane region" description="Helical" evidence="6">
    <location>
        <begin position="191"/>
        <end position="216"/>
    </location>
</feature>
<feature type="domain" description="Major facilitator superfamily (MFS) profile" evidence="7">
    <location>
        <begin position="34"/>
        <end position="443"/>
    </location>
</feature>
<dbReference type="InterPro" id="IPR011701">
    <property type="entry name" value="MFS"/>
</dbReference>
<evidence type="ECO:0000256" key="5">
    <source>
        <dbReference type="SAM" id="MobiDB-lite"/>
    </source>
</evidence>
<comment type="caution">
    <text evidence="8">The sequence shown here is derived from an EMBL/GenBank/DDBJ whole genome shotgun (WGS) entry which is preliminary data.</text>
</comment>
<dbReference type="InterPro" id="IPR020846">
    <property type="entry name" value="MFS_dom"/>
</dbReference>
<dbReference type="PROSITE" id="PS50850">
    <property type="entry name" value="MFS"/>
    <property type="match status" value="1"/>
</dbReference>
<feature type="transmembrane region" description="Helical" evidence="6">
    <location>
        <begin position="268"/>
        <end position="291"/>
    </location>
</feature>
<evidence type="ECO:0000256" key="6">
    <source>
        <dbReference type="SAM" id="Phobius"/>
    </source>
</evidence>
<dbReference type="Proteomes" id="UP001564626">
    <property type="component" value="Unassembled WGS sequence"/>
</dbReference>
<feature type="region of interest" description="Disordered" evidence="5">
    <location>
        <begin position="1"/>
        <end position="26"/>
    </location>
</feature>
<evidence type="ECO:0000313" key="8">
    <source>
        <dbReference type="EMBL" id="MEY8040507.1"/>
    </source>
</evidence>